<reference evidence="1" key="1">
    <citation type="submission" date="2022-10" db="EMBL/GenBank/DDBJ databases">
        <title>Chitinophaga sp. nov., isolated from soil.</title>
        <authorList>
            <person name="Jeon C.O."/>
        </authorList>
    </citation>
    <scope>NUCLEOTIDE SEQUENCE</scope>
    <source>
        <strain evidence="1">R8</strain>
    </source>
</reference>
<protein>
    <submittedName>
        <fullName evidence="1">DUF3606 domain-containing protein</fullName>
    </submittedName>
</protein>
<gene>
    <name evidence="1" type="ORF">MKQ68_11020</name>
</gene>
<evidence type="ECO:0000313" key="1">
    <source>
        <dbReference type="EMBL" id="UYQ95633.1"/>
    </source>
</evidence>
<dbReference type="InterPro" id="IPR022037">
    <property type="entry name" value="DUF3606"/>
</dbReference>
<dbReference type="EMBL" id="CP107006">
    <property type="protein sequence ID" value="UYQ95633.1"/>
    <property type="molecule type" value="Genomic_DNA"/>
</dbReference>
<dbReference type="Proteomes" id="UP001162741">
    <property type="component" value="Chromosome"/>
</dbReference>
<organism evidence="1 2">
    <name type="scientific">Chitinophaga horti</name>
    <dbReference type="NCBI Taxonomy" id="2920382"/>
    <lineage>
        <taxon>Bacteria</taxon>
        <taxon>Pseudomonadati</taxon>
        <taxon>Bacteroidota</taxon>
        <taxon>Chitinophagia</taxon>
        <taxon>Chitinophagales</taxon>
        <taxon>Chitinophagaceae</taxon>
        <taxon>Chitinophaga</taxon>
    </lineage>
</organism>
<keyword evidence="2" id="KW-1185">Reference proteome</keyword>
<evidence type="ECO:0000313" key="2">
    <source>
        <dbReference type="Proteomes" id="UP001162741"/>
    </source>
</evidence>
<sequence length="63" mass="7150">MSDDKDLKGGRDREQVAAGQAYEIEYFQHKLGVSRNDVLEAISKVGNDREALEKYFRDHPPVG</sequence>
<dbReference type="Pfam" id="PF12244">
    <property type="entry name" value="DUF3606"/>
    <property type="match status" value="1"/>
</dbReference>
<proteinExistence type="predicted"/>
<name>A0ABY6J7G8_9BACT</name>
<dbReference type="RefSeq" id="WP_264283345.1">
    <property type="nucleotide sequence ID" value="NZ_CP107006.1"/>
</dbReference>
<accession>A0ABY6J7G8</accession>